<name>A0AAP0JDC8_9MAGN</name>
<dbReference type="InterPro" id="IPR054722">
    <property type="entry name" value="PolX-like_BBD"/>
</dbReference>
<dbReference type="AlphaFoldDB" id="A0AAP0JDC8"/>
<evidence type="ECO:0000256" key="1">
    <source>
        <dbReference type="SAM" id="MobiDB-lite"/>
    </source>
</evidence>
<organism evidence="3 4">
    <name type="scientific">Stephania japonica</name>
    <dbReference type="NCBI Taxonomy" id="461633"/>
    <lineage>
        <taxon>Eukaryota</taxon>
        <taxon>Viridiplantae</taxon>
        <taxon>Streptophyta</taxon>
        <taxon>Embryophyta</taxon>
        <taxon>Tracheophyta</taxon>
        <taxon>Spermatophyta</taxon>
        <taxon>Magnoliopsida</taxon>
        <taxon>Ranunculales</taxon>
        <taxon>Menispermaceae</taxon>
        <taxon>Menispermoideae</taxon>
        <taxon>Cissampelideae</taxon>
        <taxon>Stephania</taxon>
    </lineage>
</organism>
<feature type="region of interest" description="Disordered" evidence="1">
    <location>
        <begin position="222"/>
        <end position="254"/>
    </location>
</feature>
<accession>A0AAP0JDC8</accession>
<dbReference type="Pfam" id="PF14223">
    <property type="entry name" value="Retrotran_gag_2"/>
    <property type="match status" value="1"/>
</dbReference>
<comment type="caution">
    <text evidence="3">The sequence shown here is derived from an EMBL/GenBank/DDBJ whole genome shotgun (WGS) entry which is preliminary data.</text>
</comment>
<gene>
    <name evidence="3" type="ORF">Sjap_011513</name>
</gene>
<dbReference type="GO" id="GO:0008270">
    <property type="term" value="F:zinc ion binding"/>
    <property type="evidence" value="ECO:0007669"/>
    <property type="project" value="InterPro"/>
</dbReference>
<feature type="compositionally biased region" description="Low complexity" evidence="1">
    <location>
        <begin position="232"/>
        <end position="252"/>
    </location>
</feature>
<proteinExistence type="predicted"/>
<evidence type="ECO:0000313" key="4">
    <source>
        <dbReference type="Proteomes" id="UP001417504"/>
    </source>
</evidence>
<feature type="domain" description="Retrovirus-related Pol polyprotein from transposon TNT 1-94-like beta-barrel" evidence="2">
    <location>
        <begin position="315"/>
        <end position="344"/>
    </location>
</feature>
<dbReference type="PANTHER" id="PTHR47592">
    <property type="entry name" value="PBF68 PROTEIN"/>
    <property type="match status" value="1"/>
</dbReference>
<dbReference type="SUPFAM" id="SSF57756">
    <property type="entry name" value="Retrovirus zinc finger-like domains"/>
    <property type="match status" value="1"/>
</dbReference>
<dbReference type="InterPro" id="IPR036875">
    <property type="entry name" value="Znf_CCHC_sf"/>
</dbReference>
<dbReference type="Proteomes" id="UP001417504">
    <property type="component" value="Unassembled WGS sequence"/>
</dbReference>
<sequence>MASIKELSANIVKLDRFDGGDFLRWQKRVHFLLVALHLVYVLDTPKPTEFDDETVEQIRKRQKWETDDHTCRGHVLNAMKDSLFDLYHDVLSAKELWEKLEARYHKEDATSKKFLISKFINFKMVDERSVMEQFREVERIRNNFSQHNLVIDETIVVSSITDILPPSWKEFKRTLKHKKEDISLDELVNHLCVEEDCRMQENKKEQSAQEISKVHVMEAAKFKKPLLNRPNKPSGFKKPNGSGKSNNQNQNQRKQKVTCWFYGKDGHLKSECHHWKRKQGKNHASSSAAKGAGNDNDDLIAIIFEINVVENDMAWWVDSGATRHVCKNKRFFKTMEARDENLVRTWEMMLLVLLKA</sequence>
<dbReference type="PANTHER" id="PTHR47592:SF29">
    <property type="entry name" value="ZINC FINGER, CCHC-TYPE"/>
    <property type="match status" value="1"/>
</dbReference>
<dbReference type="Pfam" id="PF22936">
    <property type="entry name" value="Pol_BBD"/>
    <property type="match status" value="1"/>
</dbReference>
<dbReference type="EMBL" id="JBBNAE010000004">
    <property type="protein sequence ID" value="KAK9131026.1"/>
    <property type="molecule type" value="Genomic_DNA"/>
</dbReference>
<dbReference type="GO" id="GO:0003676">
    <property type="term" value="F:nucleic acid binding"/>
    <property type="evidence" value="ECO:0007669"/>
    <property type="project" value="InterPro"/>
</dbReference>
<protein>
    <recommendedName>
        <fullName evidence="2">Retrovirus-related Pol polyprotein from transposon TNT 1-94-like beta-barrel domain-containing protein</fullName>
    </recommendedName>
</protein>
<evidence type="ECO:0000313" key="3">
    <source>
        <dbReference type="EMBL" id="KAK9131026.1"/>
    </source>
</evidence>
<keyword evidence="4" id="KW-1185">Reference proteome</keyword>
<evidence type="ECO:0000259" key="2">
    <source>
        <dbReference type="Pfam" id="PF22936"/>
    </source>
</evidence>
<reference evidence="3 4" key="1">
    <citation type="submission" date="2024-01" db="EMBL/GenBank/DDBJ databases">
        <title>Genome assemblies of Stephania.</title>
        <authorList>
            <person name="Yang L."/>
        </authorList>
    </citation>
    <scope>NUCLEOTIDE SEQUENCE [LARGE SCALE GENOMIC DNA]</scope>
    <source>
        <strain evidence="3">QJT</strain>
        <tissue evidence="3">Leaf</tissue>
    </source>
</reference>